<dbReference type="PANTHER" id="PTHR30160:SF23">
    <property type="match status" value="1"/>
</dbReference>
<dbReference type="RefSeq" id="WP_121010227.1">
    <property type="nucleotide sequence ID" value="NZ_RCCJ01000001.1"/>
</dbReference>
<accession>A0A497XNF3</accession>
<dbReference type="SUPFAM" id="SSF53756">
    <property type="entry name" value="UDP-Glycosyltransferase/glycogen phosphorylase"/>
    <property type="match status" value="1"/>
</dbReference>
<dbReference type="AlphaFoldDB" id="A0A497XNF3"/>
<comment type="caution">
    <text evidence="3">The sequence shown here is derived from an EMBL/GenBank/DDBJ whole genome shotgun (WGS) entry which is preliminary data.</text>
</comment>
<proteinExistence type="predicted"/>
<dbReference type="GO" id="GO:0009244">
    <property type="term" value="P:lipopolysaccharide core region biosynthetic process"/>
    <property type="evidence" value="ECO:0007669"/>
    <property type="project" value="TreeGrafter"/>
</dbReference>
<reference evidence="3 4" key="1">
    <citation type="submission" date="2018-10" db="EMBL/GenBank/DDBJ databases">
        <title>Genomic Encyclopedia of Archaeal and Bacterial Type Strains, Phase II (KMG-II): from individual species to whole genera.</title>
        <authorList>
            <person name="Goeker M."/>
        </authorList>
    </citation>
    <scope>NUCLEOTIDE SEQUENCE [LARGE SCALE GENOMIC DNA]</scope>
    <source>
        <strain evidence="3 4">DSM 16510</strain>
    </source>
</reference>
<evidence type="ECO:0000313" key="3">
    <source>
        <dbReference type="EMBL" id="RLJ70496.1"/>
    </source>
</evidence>
<evidence type="ECO:0000313" key="4">
    <source>
        <dbReference type="Proteomes" id="UP000267841"/>
    </source>
</evidence>
<dbReference type="Proteomes" id="UP000267841">
    <property type="component" value="Unassembled WGS sequence"/>
</dbReference>
<evidence type="ECO:0000256" key="1">
    <source>
        <dbReference type="ARBA" id="ARBA00022676"/>
    </source>
</evidence>
<dbReference type="Gene3D" id="3.40.50.2000">
    <property type="entry name" value="Glycogen Phosphorylase B"/>
    <property type="match status" value="1"/>
</dbReference>
<keyword evidence="2 3" id="KW-0808">Transferase</keyword>
<organism evidence="3 4">
    <name type="scientific">Hydrogenivirga caldilitoris</name>
    <dbReference type="NCBI Taxonomy" id="246264"/>
    <lineage>
        <taxon>Bacteria</taxon>
        <taxon>Pseudomonadati</taxon>
        <taxon>Aquificota</taxon>
        <taxon>Aquificia</taxon>
        <taxon>Aquificales</taxon>
        <taxon>Aquificaceae</taxon>
        <taxon>Hydrogenivirga</taxon>
    </lineage>
</organism>
<dbReference type="CDD" id="cd03789">
    <property type="entry name" value="GT9_LPS_heptosyltransferase"/>
    <property type="match status" value="1"/>
</dbReference>
<keyword evidence="1" id="KW-0328">Glycosyltransferase</keyword>
<protein>
    <submittedName>
        <fullName evidence="3">ADP-heptose:LPS heptosyltransferase</fullName>
    </submittedName>
</protein>
<dbReference type="OrthoDB" id="9779555at2"/>
<dbReference type="Pfam" id="PF01075">
    <property type="entry name" value="Glyco_transf_9"/>
    <property type="match status" value="1"/>
</dbReference>
<dbReference type="EMBL" id="RCCJ01000001">
    <property type="protein sequence ID" value="RLJ70496.1"/>
    <property type="molecule type" value="Genomic_DNA"/>
</dbReference>
<evidence type="ECO:0000256" key="2">
    <source>
        <dbReference type="ARBA" id="ARBA00022679"/>
    </source>
</evidence>
<dbReference type="InterPro" id="IPR051199">
    <property type="entry name" value="LPS_LOS_Heptosyltrfase"/>
</dbReference>
<dbReference type="GO" id="GO:0008713">
    <property type="term" value="F:ADP-heptose-lipopolysaccharide heptosyltransferase activity"/>
    <property type="evidence" value="ECO:0007669"/>
    <property type="project" value="TreeGrafter"/>
</dbReference>
<keyword evidence="4" id="KW-1185">Reference proteome</keyword>
<sequence length="264" mass="29908">MRRALLYRRGGLGDTLLTFPLLEILKSKGFYTTAVGNTDYFKIAREVGWADRVLSEKPNEDFDLVLEISSEGNLPTFPRERRWILEHYLEGAGFIGESFSWVLPVETLPDSPFRGRVVFHPSSGSRKKNPNLSLFLELEKHLVKRGHEVVYLIGEADTWLKGYVTNYVESYEPLWIARALKSALLFVGLDSGLSHLSAYLGVPTIVIYGPSDPVVWKPIGRRVYQVSLGLECSPCFPNVCDRRECLDGSLLFHCLFPLLDELLI</sequence>
<dbReference type="PANTHER" id="PTHR30160">
    <property type="entry name" value="TETRAACYLDISACCHARIDE 4'-KINASE-RELATED"/>
    <property type="match status" value="1"/>
</dbReference>
<dbReference type="InterPro" id="IPR002201">
    <property type="entry name" value="Glyco_trans_9"/>
</dbReference>
<gene>
    <name evidence="3" type="ORF">BCF55_0771</name>
</gene>
<name>A0A497XNF3_9AQUI</name>
<dbReference type="GO" id="GO:0005829">
    <property type="term" value="C:cytosol"/>
    <property type="evidence" value="ECO:0007669"/>
    <property type="project" value="TreeGrafter"/>
</dbReference>